<evidence type="ECO:0000256" key="2">
    <source>
        <dbReference type="ARBA" id="ARBA00008766"/>
    </source>
</evidence>
<protein>
    <submittedName>
        <fullName evidence="9">Uncharacterized protein</fullName>
    </submittedName>
</protein>
<dbReference type="FunFam" id="3.90.230.10:FF:000007">
    <property type="entry name" value="Xaa-Pro aminopeptidase P"/>
    <property type="match status" value="1"/>
</dbReference>
<name>A0A834XZ43_APHGI</name>
<dbReference type="PANTHER" id="PTHR43763:SF20">
    <property type="entry name" value="XAA-PRO AMINOPEPTIDASE APEPP"/>
    <property type="match status" value="1"/>
</dbReference>
<proteinExistence type="inferred from homology"/>
<dbReference type="Pfam" id="PF01321">
    <property type="entry name" value="Creatinase_N"/>
    <property type="match status" value="1"/>
</dbReference>
<dbReference type="CDD" id="cd01085">
    <property type="entry name" value="APP"/>
    <property type="match status" value="1"/>
</dbReference>
<comment type="similarity">
    <text evidence="2">Belongs to the peptidase M24B family.</text>
</comment>
<evidence type="ECO:0000256" key="1">
    <source>
        <dbReference type="ARBA" id="ARBA00001936"/>
    </source>
</evidence>
<evidence type="ECO:0000259" key="7">
    <source>
        <dbReference type="Pfam" id="PF01321"/>
    </source>
</evidence>
<dbReference type="InterPro" id="IPR050422">
    <property type="entry name" value="X-Pro_aminopeptidase_P"/>
</dbReference>
<dbReference type="Pfam" id="PF16189">
    <property type="entry name" value="Creatinase_N_2"/>
    <property type="match status" value="1"/>
</dbReference>
<evidence type="ECO:0000256" key="3">
    <source>
        <dbReference type="ARBA" id="ARBA00022723"/>
    </source>
</evidence>
<keyword evidence="10" id="KW-1185">Reference proteome</keyword>
<dbReference type="SUPFAM" id="SSF53092">
    <property type="entry name" value="Creatinase/prolidase N-terminal domain"/>
    <property type="match status" value="2"/>
</dbReference>
<dbReference type="EMBL" id="JACMRX010000002">
    <property type="protein sequence ID" value="KAF7994312.1"/>
    <property type="molecule type" value="Genomic_DNA"/>
</dbReference>
<dbReference type="Pfam" id="PF00557">
    <property type="entry name" value="Peptidase_M24"/>
    <property type="match status" value="1"/>
</dbReference>
<dbReference type="AlphaFoldDB" id="A0A834XZ43"/>
<dbReference type="InterPro" id="IPR036005">
    <property type="entry name" value="Creatinase/aminopeptidase-like"/>
</dbReference>
<keyword evidence="4" id="KW-0378">Hydrolase</keyword>
<dbReference type="InterPro" id="IPR029149">
    <property type="entry name" value="Creatin/AminoP/Spt16_N"/>
</dbReference>
<dbReference type="FunFam" id="3.40.350.10:FF:000003">
    <property type="entry name" value="Xaa-pro aminopeptidase P"/>
    <property type="match status" value="1"/>
</dbReference>
<dbReference type="PANTHER" id="PTHR43763">
    <property type="entry name" value="XAA-PRO AMINOPEPTIDASE 1"/>
    <property type="match status" value="1"/>
</dbReference>
<dbReference type="InterPro" id="IPR000587">
    <property type="entry name" value="Creatinase_N"/>
</dbReference>
<dbReference type="Gene3D" id="3.40.350.10">
    <property type="entry name" value="Creatinase/prolidase N-terminal domain"/>
    <property type="match status" value="2"/>
</dbReference>
<dbReference type="OrthoDB" id="9995434at2759"/>
<dbReference type="GO" id="GO:0070006">
    <property type="term" value="F:metalloaminopeptidase activity"/>
    <property type="evidence" value="ECO:0007669"/>
    <property type="project" value="InterPro"/>
</dbReference>
<dbReference type="Pfam" id="PF16188">
    <property type="entry name" value="Peptidase_M24_C"/>
    <property type="match status" value="1"/>
</dbReference>
<comment type="caution">
    <text evidence="9">The sequence shown here is derived from an EMBL/GenBank/DDBJ whole genome shotgun (WGS) entry which is preliminary data.</text>
</comment>
<evidence type="ECO:0000256" key="5">
    <source>
        <dbReference type="ARBA" id="ARBA00023211"/>
    </source>
</evidence>
<keyword evidence="3" id="KW-0479">Metal-binding</keyword>
<evidence type="ECO:0000313" key="9">
    <source>
        <dbReference type="EMBL" id="KAF7994312.1"/>
    </source>
</evidence>
<dbReference type="GO" id="GO:0005737">
    <property type="term" value="C:cytoplasm"/>
    <property type="evidence" value="ECO:0007669"/>
    <property type="project" value="UniProtKB-ARBA"/>
</dbReference>
<dbReference type="SUPFAM" id="SSF55920">
    <property type="entry name" value="Creatinase/aminopeptidase"/>
    <property type="match status" value="1"/>
</dbReference>
<dbReference type="GO" id="GO:0046872">
    <property type="term" value="F:metal ion binding"/>
    <property type="evidence" value="ECO:0007669"/>
    <property type="project" value="UniProtKB-KW"/>
</dbReference>
<sequence length="629" mass="71843">MEKNKVTKLSKLRELMAKVEFEGMQRKGVQAFIVKSEDAHLSEYIMDRDKRREYISGFRGSYGTAIITENKAALWTDGRYYAQASSELYPPEDWILMKDGTIGTPSQDEWLKSVLPLKSTIAVDPTLISYSNWAQLQLSLTEAGHFLYPIKQNLIDELWGDEQPPSTLNPVLPQPFIYTGKKAGEKIAKCRKEMIKSQTDILVITALDEIAYLLNLRGSDIPYNPVFFAYVIITITEVHFFIDESRLTAEAKQQLCNEHVNVTYHPYSHVTTVLKELSFSVIRGQTDTADKIWIHNDANYALHQACGDVRRHFQVTPVRLMVIVKNDVEIENMKKAHLRDSVALVKYFSWLEDKIVTKSVPSITEVTGADQLEKFRREQENFVGLSFETISAVGAHGAIIHYSPNKKTDVPITDQEIYLCDSGAQYYDGTTDVTRTFHFGIPTDFERECFTRVFKGQTALASATFPIMIKGNYLDTLARKSLWDVGLHYLHGTGHGVGAYLNVHESPTGISWRPYPDDPGVQPGMFLSNEPGFYEDGKFGIRLENVMCTTEATTRYSHRDLQFLKFETVTFVPIQTKLLDVSLLTNEEIDFLNHYHRQCWDLLKTRLQGTENIQALEWLRKETKPISKE</sequence>
<evidence type="ECO:0000313" key="10">
    <source>
        <dbReference type="Proteomes" id="UP000639338"/>
    </source>
</evidence>
<dbReference type="Gene3D" id="3.90.230.10">
    <property type="entry name" value="Creatinase/methionine aminopeptidase superfamily"/>
    <property type="match status" value="1"/>
</dbReference>
<reference evidence="9 10" key="1">
    <citation type="submission" date="2020-08" db="EMBL/GenBank/DDBJ databases">
        <title>Aphidius gifuensis genome sequencing and assembly.</title>
        <authorList>
            <person name="Du Z."/>
        </authorList>
    </citation>
    <scope>NUCLEOTIDE SEQUENCE [LARGE SCALE GENOMIC DNA]</scope>
    <source>
        <strain evidence="9">YNYX2018</strain>
        <tissue evidence="9">Adults</tissue>
    </source>
</reference>
<dbReference type="InterPro" id="IPR033740">
    <property type="entry name" value="Pept_M24B"/>
</dbReference>
<evidence type="ECO:0000256" key="4">
    <source>
        <dbReference type="ARBA" id="ARBA00022801"/>
    </source>
</evidence>
<comment type="cofactor">
    <cofactor evidence="1">
        <name>Mn(2+)</name>
        <dbReference type="ChEBI" id="CHEBI:29035"/>
    </cofactor>
</comment>
<evidence type="ECO:0000259" key="8">
    <source>
        <dbReference type="Pfam" id="PF16188"/>
    </source>
</evidence>
<feature type="domain" description="Peptidase M24" evidence="6">
    <location>
        <begin position="331"/>
        <end position="551"/>
    </location>
</feature>
<dbReference type="InterPro" id="IPR032416">
    <property type="entry name" value="Peptidase_M24_C"/>
</dbReference>
<organism evidence="9 10">
    <name type="scientific">Aphidius gifuensis</name>
    <name type="common">Parasitoid wasp</name>
    <dbReference type="NCBI Taxonomy" id="684658"/>
    <lineage>
        <taxon>Eukaryota</taxon>
        <taxon>Metazoa</taxon>
        <taxon>Ecdysozoa</taxon>
        <taxon>Arthropoda</taxon>
        <taxon>Hexapoda</taxon>
        <taxon>Insecta</taxon>
        <taxon>Pterygota</taxon>
        <taxon>Neoptera</taxon>
        <taxon>Endopterygota</taxon>
        <taxon>Hymenoptera</taxon>
        <taxon>Apocrita</taxon>
        <taxon>Ichneumonoidea</taxon>
        <taxon>Braconidae</taxon>
        <taxon>Aphidiinae</taxon>
        <taxon>Aphidius</taxon>
    </lineage>
</organism>
<keyword evidence="5" id="KW-0464">Manganese</keyword>
<accession>A0A834XZ43</accession>
<dbReference type="InterPro" id="IPR000994">
    <property type="entry name" value="Pept_M24"/>
</dbReference>
<dbReference type="Proteomes" id="UP000639338">
    <property type="component" value="Unassembled WGS sequence"/>
</dbReference>
<evidence type="ECO:0000259" key="6">
    <source>
        <dbReference type="Pfam" id="PF00557"/>
    </source>
</evidence>
<gene>
    <name evidence="9" type="ORF">HCN44_003402</name>
</gene>
<feature type="domain" description="Peptidase M24 C-terminal" evidence="8">
    <location>
        <begin position="562"/>
        <end position="626"/>
    </location>
</feature>
<feature type="domain" description="Creatinase N-terminal" evidence="7">
    <location>
        <begin position="24"/>
        <end position="141"/>
    </location>
</feature>